<dbReference type="OrthoDB" id="655540at2759"/>
<feature type="transmembrane region" description="Helical" evidence="6">
    <location>
        <begin position="250"/>
        <end position="271"/>
    </location>
</feature>
<feature type="transmembrane region" description="Helical" evidence="6">
    <location>
        <begin position="331"/>
        <end position="352"/>
    </location>
</feature>
<evidence type="ECO:0000313" key="9">
    <source>
        <dbReference type="Proteomes" id="UP000184383"/>
    </source>
</evidence>
<feature type="transmembrane region" description="Helical" evidence="6">
    <location>
        <begin position="291"/>
        <end position="311"/>
    </location>
</feature>
<accession>A0A1L9S127</accession>
<keyword evidence="3 6" id="KW-0812">Transmembrane</keyword>
<dbReference type="RefSeq" id="XP_040694537.1">
    <property type="nucleotide sequence ID" value="XM_040827519.1"/>
</dbReference>
<keyword evidence="5 6" id="KW-0472">Membrane</keyword>
<reference evidence="9" key="1">
    <citation type="journal article" date="2017" name="Genome Biol.">
        <title>Comparative genomics reveals high biological diversity and specific adaptations in the industrially and medically important fungal genus Aspergillus.</title>
        <authorList>
            <person name="de Vries R.P."/>
            <person name="Riley R."/>
            <person name="Wiebenga A."/>
            <person name="Aguilar-Osorio G."/>
            <person name="Amillis S."/>
            <person name="Uchima C.A."/>
            <person name="Anderluh G."/>
            <person name="Asadollahi M."/>
            <person name="Askin M."/>
            <person name="Barry K."/>
            <person name="Battaglia E."/>
            <person name="Bayram O."/>
            <person name="Benocci T."/>
            <person name="Braus-Stromeyer S.A."/>
            <person name="Caldana C."/>
            <person name="Canovas D."/>
            <person name="Cerqueira G.C."/>
            <person name="Chen F."/>
            <person name="Chen W."/>
            <person name="Choi C."/>
            <person name="Clum A."/>
            <person name="Dos Santos R.A."/>
            <person name="Damasio A.R."/>
            <person name="Diallinas G."/>
            <person name="Emri T."/>
            <person name="Fekete E."/>
            <person name="Flipphi M."/>
            <person name="Freyberg S."/>
            <person name="Gallo A."/>
            <person name="Gournas C."/>
            <person name="Habgood R."/>
            <person name="Hainaut M."/>
            <person name="Harispe M.L."/>
            <person name="Henrissat B."/>
            <person name="Hilden K.S."/>
            <person name="Hope R."/>
            <person name="Hossain A."/>
            <person name="Karabika E."/>
            <person name="Karaffa L."/>
            <person name="Karanyi Z."/>
            <person name="Krasevec N."/>
            <person name="Kuo A."/>
            <person name="Kusch H."/>
            <person name="LaButti K."/>
            <person name="Lagendijk E.L."/>
            <person name="Lapidus A."/>
            <person name="Levasseur A."/>
            <person name="Lindquist E."/>
            <person name="Lipzen A."/>
            <person name="Logrieco A.F."/>
            <person name="MacCabe A."/>
            <person name="Maekelae M.R."/>
            <person name="Malavazi I."/>
            <person name="Melin P."/>
            <person name="Meyer V."/>
            <person name="Mielnichuk N."/>
            <person name="Miskei M."/>
            <person name="Molnar A.P."/>
            <person name="Mule G."/>
            <person name="Ngan C.Y."/>
            <person name="Orejas M."/>
            <person name="Orosz E."/>
            <person name="Ouedraogo J.P."/>
            <person name="Overkamp K.M."/>
            <person name="Park H.-S."/>
            <person name="Perrone G."/>
            <person name="Piumi F."/>
            <person name="Punt P.J."/>
            <person name="Ram A.F."/>
            <person name="Ramon A."/>
            <person name="Rauscher S."/>
            <person name="Record E."/>
            <person name="Riano-Pachon D.M."/>
            <person name="Robert V."/>
            <person name="Roehrig J."/>
            <person name="Ruller R."/>
            <person name="Salamov A."/>
            <person name="Salih N.S."/>
            <person name="Samson R.A."/>
            <person name="Sandor E."/>
            <person name="Sanguinetti M."/>
            <person name="Schuetze T."/>
            <person name="Sepcic K."/>
            <person name="Shelest E."/>
            <person name="Sherlock G."/>
            <person name="Sophianopoulou V."/>
            <person name="Squina F.M."/>
            <person name="Sun H."/>
            <person name="Susca A."/>
            <person name="Todd R.B."/>
            <person name="Tsang A."/>
            <person name="Unkles S.E."/>
            <person name="van de Wiele N."/>
            <person name="van Rossen-Uffink D."/>
            <person name="Oliveira J.V."/>
            <person name="Vesth T.C."/>
            <person name="Visser J."/>
            <person name="Yu J.-H."/>
            <person name="Zhou M."/>
            <person name="Andersen M.R."/>
            <person name="Archer D.B."/>
            <person name="Baker S.E."/>
            <person name="Benoit I."/>
            <person name="Brakhage A.A."/>
            <person name="Braus G.H."/>
            <person name="Fischer R."/>
            <person name="Frisvad J.C."/>
            <person name="Goldman G.H."/>
            <person name="Houbraken J."/>
            <person name="Oakley B."/>
            <person name="Pocsi I."/>
            <person name="Scazzocchio C."/>
            <person name="Seiboth B."/>
            <person name="vanKuyk P.A."/>
            <person name="Wortman J."/>
            <person name="Dyer P.S."/>
            <person name="Grigoriev I.V."/>
        </authorList>
    </citation>
    <scope>NUCLEOTIDE SEQUENCE [LARGE SCALE GENOMIC DNA]</scope>
    <source>
        <strain evidence="9">DTO 134E9</strain>
    </source>
</reference>
<evidence type="ECO:0000259" key="7">
    <source>
        <dbReference type="Pfam" id="PF01490"/>
    </source>
</evidence>
<evidence type="ECO:0000256" key="2">
    <source>
        <dbReference type="ARBA" id="ARBA00008066"/>
    </source>
</evidence>
<comment type="subcellular location">
    <subcellularLocation>
        <location evidence="1">Membrane</location>
        <topology evidence="1">Multi-pass membrane protein</topology>
    </subcellularLocation>
</comment>
<proteinExistence type="inferred from homology"/>
<keyword evidence="9" id="KW-1185">Reference proteome</keyword>
<dbReference type="InterPro" id="IPR013057">
    <property type="entry name" value="AA_transpt_TM"/>
</dbReference>
<feature type="domain" description="Amino acid transporter transmembrane" evidence="7">
    <location>
        <begin position="37"/>
        <end position="416"/>
    </location>
</feature>
<dbReference type="Gene3D" id="1.20.1740.10">
    <property type="entry name" value="Amino acid/polyamine transporter I"/>
    <property type="match status" value="1"/>
</dbReference>
<organism evidence="8 9">
    <name type="scientific">Aspergillus wentii DTO 134E9</name>
    <dbReference type="NCBI Taxonomy" id="1073089"/>
    <lineage>
        <taxon>Eukaryota</taxon>
        <taxon>Fungi</taxon>
        <taxon>Dikarya</taxon>
        <taxon>Ascomycota</taxon>
        <taxon>Pezizomycotina</taxon>
        <taxon>Eurotiomycetes</taxon>
        <taxon>Eurotiomycetidae</taxon>
        <taxon>Eurotiales</taxon>
        <taxon>Aspergillaceae</taxon>
        <taxon>Aspergillus</taxon>
        <taxon>Aspergillus subgen. Cremei</taxon>
    </lineage>
</organism>
<dbReference type="Proteomes" id="UP000184383">
    <property type="component" value="Unassembled WGS sequence"/>
</dbReference>
<dbReference type="STRING" id="1073089.A0A1L9S127"/>
<dbReference type="FunFam" id="1.20.1740.10:FF:000039">
    <property type="entry name" value="Neutral amino acid transporter (Eurofung)"/>
    <property type="match status" value="1"/>
</dbReference>
<dbReference type="EMBL" id="KV878209">
    <property type="protein sequence ID" value="OJJ40861.1"/>
    <property type="molecule type" value="Genomic_DNA"/>
</dbReference>
<feature type="transmembrane region" description="Helical" evidence="6">
    <location>
        <begin position="217"/>
        <end position="238"/>
    </location>
</feature>
<dbReference type="GO" id="GO:0015179">
    <property type="term" value="F:L-amino acid transmembrane transporter activity"/>
    <property type="evidence" value="ECO:0007669"/>
    <property type="project" value="TreeGrafter"/>
</dbReference>
<evidence type="ECO:0000256" key="4">
    <source>
        <dbReference type="ARBA" id="ARBA00022989"/>
    </source>
</evidence>
<dbReference type="GeneID" id="63743367"/>
<dbReference type="AlphaFoldDB" id="A0A1L9S127"/>
<evidence type="ECO:0000256" key="5">
    <source>
        <dbReference type="ARBA" id="ARBA00023136"/>
    </source>
</evidence>
<feature type="transmembrane region" description="Helical" evidence="6">
    <location>
        <begin position="364"/>
        <end position="385"/>
    </location>
</feature>
<gene>
    <name evidence="8" type="ORF">ASPWEDRAFT_102876</name>
</gene>
<evidence type="ECO:0000256" key="6">
    <source>
        <dbReference type="SAM" id="Phobius"/>
    </source>
</evidence>
<keyword evidence="4 6" id="KW-1133">Transmembrane helix</keyword>
<feature type="transmembrane region" description="Helical" evidence="6">
    <location>
        <begin position="60"/>
        <end position="88"/>
    </location>
</feature>
<dbReference type="VEuPathDB" id="FungiDB:ASPWEDRAFT_102876"/>
<comment type="similarity">
    <text evidence="2">Belongs to the amino acid/polyamine transporter 2 family.</text>
</comment>
<evidence type="ECO:0000313" key="8">
    <source>
        <dbReference type="EMBL" id="OJJ40861.1"/>
    </source>
</evidence>
<evidence type="ECO:0000256" key="1">
    <source>
        <dbReference type="ARBA" id="ARBA00004141"/>
    </source>
</evidence>
<protein>
    <recommendedName>
        <fullName evidence="7">Amino acid transporter transmembrane domain-containing protein</fullName>
    </recommendedName>
</protein>
<dbReference type="GO" id="GO:0016020">
    <property type="term" value="C:membrane"/>
    <property type="evidence" value="ECO:0007669"/>
    <property type="project" value="UniProtKB-SubCell"/>
</dbReference>
<sequence length="440" mass="46860">MEHRPYLHGVEKDGEEKNFAVDAFGDETNAEIKYKVLTWWQCGLLMIAENVSLGVLSLPAAVAALGLAPAIILIIGLGVIATYTGYVLGQFKWRFPQVCNMADAGQVLMGQAGREILGIGQLLFFIFIMGSHLLTFSVALNTLTNHGTCSIVFGVVGLVIAFACSLPRTLANISWFSMISFASIISAVFITIIGVGIERPNTGVVEAAVDTSLESAFSAVLNIIFSYAGHVAFFSFMAELRDPRDYPKALCMMQAVEMVLYIVAGVVLYYYAGADVASPALGSASPVVAKVAYGIALPAILISGVVCGHVAAKGIYTRVFSGTDRVHKRDLVAIGSWTGIVAGVWIIAWVIAEAIPVFSSLLNLISSLFASWYSFGLAGFCWLYMNKGLYTKSWSKILLTIINVALLGIAACICGLGLYVSGKGIHDNPASASFSCANNA</sequence>
<name>A0A1L9S127_ASPWE</name>
<evidence type="ECO:0000256" key="3">
    <source>
        <dbReference type="ARBA" id="ARBA00022692"/>
    </source>
</evidence>
<feature type="transmembrane region" description="Helical" evidence="6">
    <location>
        <begin position="145"/>
        <end position="166"/>
    </location>
</feature>
<feature type="transmembrane region" description="Helical" evidence="6">
    <location>
        <begin position="397"/>
        <end position="420"/>
    </location>
</feature>
<feature type="transmembrane region" description="Helical" evidence="6">
    <location>
        <begin position="116"/>
        <end position="139"/>
    </location>
</feature>
<dbReference type="PANTHER" id="PTHR22950">
    <property type="entry name" value="AMINO ACID TRANSPORTER"/>
    <property type="match status" value="1"/>
</dbReference>
<dbReference type="Pfam" id="PF01490">
    <property type="entry name" value="Aa_trans"/>
    <property type="match status" value="1"/>
</dbReference>
<dbReference type="PANTHER" id="PTHR22950:SF668">
    <property type="entry name" value="AMINO ACID TRANSPORTER (EUROFUNG)"/>
    <property type="match status" value="1"/>
</dbReference>
<feature type="transmembrane region" description="Helical" evidence="6">
    <location>
        <begin position="173"/>
        <end position="197"/>
    </location>
</feature>